<dbReference type="CDD" id="cd24141">
    <property type="entry name" value="NDUFS5-like"/>
    <property type="match status" value="1"/>
</dbReference>
<sequence>CFPFWQDLLACYVVNTADGNAEGKWKCIPQRDDYFECLHHKKEASMLSLPANYFLAPTVQSDLVNRYYRLKK</sequence>
<dbReference type="OrthoDB" id="9992197at2759"/>
<dbReference type="AlphaFoldDB" id="A0A3N4LQU3"/>
<feature type="non-terminal residue" evidence="1">
    <location>
        <position position="1"/>
    </location>
</feature>
<dbReference type="InParanoid" id="A0A3N4LQU3"/>
<gene>
    <name evidence="1" type="ORF">L211DRAFT_787412</name>
</gene>
<protein>
    <submittedName>
        <fullName evidence="1">Uncharacterized protein</fullName>
    </submittedName>
</protein>
<name>A0A3N4LQU3_9PEZI</name>
<dbReference type="STRING" id="1051890.A0A3N4LQU3"/>
<accession>A0A3N4LQU3</accession>
<reference evidence="1 2" key="1">
    <citation type="journal article" date="2018" name="Nat. Ecol. Evol.">
        <title>Pezizomycetes genomes reveal the molecular basis of ectomycorrhizal truffle lifestyle.</title>
        <authorList>
            <person name="Murat C."/>
            <person name="Payen T."/>
            <person name="Noel B."/>
            <person name="Kuo A."/>
            <person name="Morin E."/>
            <person name="Chen J."/>
            <person name="Kohler A."/>
            <person name="Krizsan K."/>
            <person name="Balestrini R."/>
            <person name="Da Silva C."/>
            <person name="Montanini B."/>
            <person name="Hainaut M."/>
            <person name="Levati E."/>
            <person name="Barry K.W."/>
            <person name="Belfiori B."/>
            <person name="Cichocki N."/>
            <person name="Clum A."/>
            <person name="Dockter R.B."/>
            <person name="Fauchery L."/>
            <person name="Guy J."/>
            <person name="Iotti M."/>
            <person name="Le Tacon F."/>
            <person name="Lindquist E.A."/>
            <person name="Lipzen A."/>
            <person name="Malagnac F."/>
            <person name="Mello A."/>
            <person name="Molinier V."/>
            <person name="Miyauchi S."/>
            <person name="Poulain J."/>
            <person name="Riccioni C."/>
            <person name="Rubini A."/>
            <person name="Sitrit Y."/>
            <person name="Splivallo R."/>
            <person name="Traeger S."/>
            <person name="Wang M."/>
            <person name="Zifcakova L."/>
            <person name="Wipf D."/>
            <person name="Zambonelli A."/>
            <person name="Paolocci F."/>
            <person name="Nowrousian M."/>
            <person name="Ottonello S."/>
            <person name="Baldrian P."/>
            <person name="Spatafora J.W."/>
            <person name="Henrissat B."/>
            <person name="Nagy L.G."/>
            <person name="Aury J.M."/>
            <person name="Wincker P."/>
            <person name="Grigoriev I.V."/>
            <person name="Bonfante P."/>
            <person name="Martin F.M."/>
        </authorList>
    </citation>
    <scope>NUCLEOTIDE SEQUENCE [LARGE SCALE GENOMIC DNA]</scope>
    <source>
        <strain evidence="1 2">ATCC MYA-4762</strain>
    </source>
</reference>
<organism evidence="1 2">
    <name type="scientific">Terfezia boudieri ATCC MYA-4762</name>
    <dbReference type="NCBI Taxonomy" id="1051890"/>
    <lineage>
        <taxon>Eukaryota</taxon>
        <taxon>Fungi</taxon>
        <taxon>Dikarya</taxon>
        <taxon>Ascomycota</taxon>
        <taxon>Pezizomycotina</taxon>
        <taxon>Pezizomycetes</taxon>
        <taxon>Pezizales</taxon>
        <taxon>Pezizaceae</taxon>
        <taxon>Terfezia</taxon>
    </lineage>
</organism>
<evidence type="ECO:0000313" key="1">
    <source>
        <dbReference type="EMBL" id="RPB23001.1"/>
    </source>
</evidence>
<keyword evidence="2" id="KW-1185">Reference proteome</keyword>
<dbReference type="Proteomes" id="UP000267821">
    <property type="component" value="Unassembled WGS sequence"/>
</dbReference>
<evidence type="ECO:0000313" key="2">
    <source>
        <dbReference type="Proteomes" id="UP000267821"/>
    </source>
</evidence>
<proteinExistence type="predicted"/>
<dbReference type="EMBL" id="ML121548">
    <property type="protein sequence ID" value="RPB23001.1"/>
    <property type="molecule type" value="Genomic_DNA"/>
</dbReference>